<gene>
    <name evidence="5" type="primary">modA</name>
    <name evidence="5" type="ORF">GCM10008955_08800</name>
</gene>
<protein>
    <submittedName>
        <fullName evidence="5">Molybdate ABC transporter substrate-binding protein</fullName>
    </submittedName>
</protein>
<evidence type="ECO:0000256" key="2">
    <source>
        <dbReference type="ARBA" id="ARBA00022723"/>
    </source>
</evidence>
<dbReference type="Pfam" id="PF13531">
    <property type="entry name" value="SBP_bac_11"/>
    <property type="match status" value="1"/>
</dbReference>
<dbReference type="PIRSF" id="PIRSF004846">
    <property type="entry name" value="ModA"/>
    <property type="match status" value="1"/>
</dbReference>
<keyword evidence="3 4" id="KW-0732">Signal</keyword>
<evidence type="ECO:0000256" key="4">
    <source>
        <dbReference type="SAM" id="SignalP"/>
    </source>
</evidence>
<keyword evidence="2" id="KW-0479">Metal-binding</keyword>
<dbReference type="PANTHER" id="PTHR30632">
    <property type="entry name" value="MOLYBDATE-BINDING PERIPLASMIC PROTEIN"/>
    <property type="match status" value="1"/>
</dbReference>
<feature type="signal peptide" evidence="4">
    <location>
        <begin position="1"/>
        <end position="20"/>
    </location>
</feature>
<dbReference type="InterPro" id="IPR044084">
    <property type="entry name" value="AvModA-like_subst-bd"/>
</dbReference>
<evidence type="ECO:0000313" key="5">
    <source>
        <dbReference type="EMBL" id="GGK17510.1"/>
    </source>
</evidence>
<comment type="similarity">
    <text evidence="1">Belongs to the bacterial solute-binding protein ModA family.</text>
</comment>
<evidence type="ECO:0000313" key="6">
    <source>
        <dbReference type="Proteomes" id="UP000647587"/>
    </source>
</evidence>
<proteinExistence type="inferred from homology"/>
<dbReference type="InterPro" id="IPR050682">
    <property type="entry name" value="ModA/WtpA"/>
</dbReference>
<comment type="caution">
    <text evidence="5">The sequence shown here is derived from an EMBL/GenBank/DDBJ whole genome shotgun (WGS) entry which is preliminary data.</text>
</comment>
<name>A0ABQ2EMR7_9DEIO</name>
<dbReference type="Proteomes" id="UP000647587">
    <property type="component" value="Unassembled WGS sequence"/>
</dbReference>
<dbReference type="EMBL" id="BMPP01000003">
    <property type="protein sequence ID" value="GGK17510.1"/>
    <property type="molecule type" value="Genomic_DNA"/>
</dbReference>
<evidence type="ECO:0000256" key="1">
    <source>
        <dbReference type="ARBA" id="ARBA00009175"/>
    </source>
</evidence>
<sequence>MFKPVLIAALLALTFGGVRAETAQIAAASDLKFALDDLVARYREAYPRADPVQISYGSSGNFAAQIQNGAPFTMFLSADSSYARKLEDAGLTVRGTRRDYAIGRLVIWVPRGSSVDVARLGPAALNDPRVRKIAIANPAHAPYGQAALSLLRTYKLEPTLKGKFVLAENIAQAAQFASTAADAGILAYSLVKAPSFAALRGHYWLAPLGSHQRLQQQMVIIKNGENTRRFWSFILSPQARAVFKRYGFVLPREQ</sequence>
<accession>A0ABQ2EMR7</accession>
<dbReference type="Gene3D" id="3.40.190.10">
    <property type="entry name" value="Periplasmic binding protein-like II"/>
    <property type="match status" value="2"/>
</dbReference>
<dbReference type="RefSeq" id="WP_189004954.1">
    <property type="nucleotide sequence ID" value="NZ_BMPP01000003.1"/>
</dbReference>
<dbReference type="InterPro" id="IPR005950">
    <property type="entry name" value="ModA"/>
</dbReference>
<dbReference type="CDD" id="cd13539">
    <property type="entry name" value="PBP2_AvModA"/>
    <property type="match status" value="1"/>
</dbReference>
<reference evidence="6" key="1">
    <citation type="journal article" date="2019" name="Int. J. Syst. Evol. Microbiol.">
        <title>The Global Catalogue of Microorganisms (GCM) 10K type strain sequencing project: providing services to taxonomists for standard genome sequencing and annotation.</title>
        <authorList>
            <consortium name="The Broad Institute Genomics Platform"/>
            <consortium name="The Broad Institute Genome Sequencing Center for Infectious Disease"/>
            <person name="Wu L."/>
            <person name="Ma J."/>
        </authorList>
    </citation>
    <scope>NUCLEOTIDE SEQUENCE [LARGE SCALE GENOMIC DNA]</scope>
    <source>
        <strain evidence="6">JCM 30331</strain>
    </source>
</reference>
<dbReference type="SUPFAM" id="SSF53850">
    <property type="entry name" value="Periplasmic binding protein-like II"/>
    <property type="match status" value="1"/>
</dbReference>
<evidence type="ECO:0000256" key="3">
    <source>
        <dbReference type="ARBA" id="ARBA00022729"/>
    </source>
</evidence>
<dbReference type="PANTHER" id="PTHR30632:SF14">
    <property type="entry name" value="TUNGSTATE_MOLYBDATE_CHROMATE-BINDING PROTEIN MODA"/>
    <property type="match status" value="1"/>
</dbReference>
<feature type="chain" id="PRO_5046142777" evidence="4">
    <location>
        <begin position="21"/>
        <end position="254"/>
    </location>
</feature>
<organism evidence="5 6">
    <name type="scientific">Deinococcus malanensis</name>
    <dbReference type="NCBI Taxonomy" id="1706855"/>
    <lineage>
        <taxon>Bacteria</taxon>
        <taxon>Thermotogati</taxon>
        <taxon>Deinococcota</taxon>
        <taxon>Deinococci</taxon>
        <taxon>Deinococcales</taxon>
        <taxon>Deinococcaceae</taxon>
        <taxon>Deinococcus</taxon>
    </lineage>
</organism>
<keyword evidence="6" id="KW-1185">Reference proteome</keyword>
<dbReference type="NCBIfam" id="TIGR01256">
    <property type="entry name" value="modA"/>
    <property type="match status" value="1"/>
</dbReference>